<keyword evidence="2" id="KW-1185">Reference proteome</keyword>
<evidence type="ECO:0000313" key="1">
    <source>
        <dbReference type="EMBL" id="CBJ29157.1"/>
    </source>
</evidence>
<name>D7FJQ5_ECTSI</name>
<proteinExistence type="predicted"/>
<accession>D7FJQ5</accession>
<dbReference type="AlphaFoldDB" id="D7FJQ5"/>
<dbReference type="EMBL" id="FN649741">
    <property type="protein sequence ID" value="CBJ29157.1"/>
    <property type="molecule type" value="Genomic_DNA"/>
</dbReference>
<reference evidence="1 2" key="1">
    <citation type="journal article" date="2010" name="Nature">
        <title>The Ectocarpus genome and the independent evolution of multicellularity in brown algae.</title>
        <authorList>
            <person name="Cock J.M."/>
            <person name="Sterck L."/>
            <person name="Rouze P."/>
            <person name="Scornet D."/>
            <person name="Allen A.E."/>
            <person name="Amoutzias G."/>
            <person name="Anthouard V."/>
            <person name="Artiguenave F."/>
            <person name="Aury J.M."/>
            <person name="Badger J.H."/>
            <person name="Beszteri B."/>
            <person name="Billiau K."/>
            <person name="Bonnet E."/>
            <person name="Bothwell J.H."/>
            <person name="Bowler C."/>
            <person name="Boyen C."/>
            <person name="Brownlee C."/>
            <person name="Carrano C.J."/>
            <person name="Charrier B."/>
            <person name="Cho G.Y."/>
            <person name="Coelho S.M."/>
            <person name="Collen J."/>
            <person name="Corre E."/>
            <person name="Da Silva C."/>
            <person name="Delage L."/>
            <person name="Delaroque N."/>
            <person name="Dittami S.M."/>
            <person name="Doulbeau S."/>
            <person name="Elias M."/>
            <person name="Farnham G."/>
            <person name="Gachon C.M."/>
            <person name="Gschloessl B."/>
            <person name="Heesch S."/>
            <person name="Jabbari K."/>
            <person name="Jubin C."/>
            <person name="Kawai H."/>
            <person name="Kimura K."/>
            <person name="Kloareg B."/>
            <person name="Kupper F.C."/>
            <person name="Lang D."/>
            <person name="Le Bail A."/>
            <person name="Leblanc C."/>
            <person name="Lerouge P."/>
            <person name="Lohr M."/>
            <person name="Lopez P.J."/>
            <person name="Martens C."/>
            <person name="Maumus F."/>
            <person name="Michel G."/>
            <person name="Miranda-Saavedra D."/>
            <person name="Morales J."/>
            <person name="Moreau H."/>
            <person name="Motomura T."/>
            <person name="Nagasato C."/>
            <person name="Napoli C.A."/>
            <person name="Nelson D.R."/>
            <person name="Nyvall-Collen P."/>
            <person name="Peters A.F."/>
            <person name="Pommier C."/>
            <person name="Potin P."/>
            <person name="Poulain J."/>
            <person name="Quesneville H."/>
            <person name="Read B."/>
            <person name="Rensing S.A."/>
            <person name="Ritter A."/>
            <person name="Rousvoal S."/>
            <person name="Samanta M."/>
            <person name="Samson G."/>
            <person name="Schroeder D.C."/>
            <person name="Segurens B."/>
            <person name="Strittmatter M."/>
            <person name="Tonon T."/>
            <person name="Tregear J.W."/>
            <person name="Valentin K."/>
            <person name="von Dassow P."/>
            <person name="Yamagishi T."/>
            <person name="Van de Peer Y."/>
            <person name="Wincker P."/>
        </authorList>
    </citation>
    <scope>NUCLEOTIDE SEQUENCE [LARGE SCALE GENOMIC DNA]</scope>
    <source>
        <strain evidence="2">Ec32 / CCAP1310/4</strain>
    </source>
</reference>
<dbReference type="OrthoDB" id="10487399at2759"/>
<dbReference type="InParanoid" id="D7FJQ5"/>
<evidence type="ECO:0000313" key="2">
    <source>
        <dbReference type="Proteomes" id="UP000002630"/>
    </source>
</evidence>
<gene>
    <name evidence="1" type="ORF">Esi_0136_0024</name>
</gene>
<sequence>MLRWPASLQELTFGRSDGSMWDHKKMTPYIQHFFGLGSNFNQPITGVLWPASLVKITFGQCFNQPITGALWPASLRHLAFSRDFQLPSETFEWPASLQQVTIACRPDQALPSWQGVEVFGVWRAYWPHREETDKLQ</sequence>
<organism evidence="1 2">
    <name type="scientific">Ectocarpus siliculosus</name>
    <name type="common">Brown alga</name>
    <name type="synonym">Conferva siliculosa</name>
    <dbReference type="NCBI Taxonomy" id="2880"/>
    <lineage>
        <taxon>Eukaryota</taxon>
        <taxon>Sar</taxon>
        <taxon>Stramenopiles</taxon>
        <taxon>Ochrophyta</taxon>
        <taxon>PX clade</taxon>
        <taxon>Phaeophyceae</taxon>
        <taxon>Ectocarpales</taxon>
        <taxon>Ectocarpaceae</taxon>
        <taxon>Ectocarpus</taxon>
    </lineage>
</organism>
<dbReference type="EMBL" id="FN647972">
    <property type="protein sequence ID" value="CBJ29157.1"/>
    <property type="molecule type" value="Genomic_DNA"/>
</dbReference>
<protein>
    <submittedName>
        <fullName evidence="1">Uncharacterized protein</fullName>
    </submittedName>
</protein>
<dbReference type="Proteomes" id="UP000002630">
    <property type="component" value="Linkage Group LG16"/>
</dbReference>